<dbReference type="OrthoDB" id="8582979at2"/>
<keyword evidence="3" id="KW-1185">Reference proteome</keyword>
<dbReference type="InterPro" id="IPR010390">
    <property type="entry name" value="ABC-2_transporter-like"/>
</dbReference>
<feature type="transmembrane region" description="Helical" evidence="1">
    <location>
        <begin position="175"/>
        <end position="200"/>
    </location>
</feature>
<evidence type="ECO:0000313" key="3">
    <source>
        <dbReference type="Proteomes" id="UP000310506"/>
    </source>
</evidence>
<dbReference type="PANTHER" id="PTHR36832:SF1">
    <property type="entry name" value="SLR1174 PROTEIN"/>
    <property type="match status" value="1"/>
</dbReference>
<dbReference type="RefSeq" id="WP_136137958.1">
    <property type="nucleotide sequence ID" value="NZ_SDGV01000046.1"/>
</dbReference>
<dbReference type="AlphaFoldDB" id="A0A4S3AZ12"/>
<feature type="transmembrane region" description="Helical" evidence="1">
    <location>
        <begin position="207"/>
        <end position="225"/>
    </location>
</feature>
<evidence type="ECO:0000313" key="2">
    <source>
        <dbReference type="EMBL" id="THB60064.1"/>
    </source>
</evidence>
<dbReference type="Proteomes" id="UP000310506">
    <property type="component" value="Unassembled WGS sequence"/>
</dbReference>
<protein>
    <recommendedName>
        <fullName evidence="4">ABC transporter permease</fullName>
    </recommendedName>
</protein>
<keyword evidence="1" id="KW-0472">Membrane</keyword>
<organism evidence="2 3">
    <name type="scientific">Vagococcus silagei</name>
    <dbReference type="NCBI Taxonomy" id="2508885"/>
    <lineage>
        <taxon>Bacteria</taxon>
        <taxon>Bacillati</taxon>
        <taxon>Bacillota</taxon>
        <taxon>Bacilli</taxon>
        <taxon>Lactobacillales</taxon>
        <taxon>Enterococcaceae</taxon>
        <taxon>Vagococcus</taxon>
    </lineage>
</organism>
<sequence length="267" mass="30120">MKRGQAYYRYFLKGEATYKINFISYLFSGVIQIVAVLFIWQLVYASTGQGEIEGLTYAEIVIYTLISTVTMQFTSLSNDYEVAGDILEGNLVYELIRPVSYTVKLFFKGLAQTTTSAIVVGLPLLIGVVIYMGQTESLLSVLLRALSYLVIVLLSIGLMFCVNLLFGYSAFYLNYAWGFLFFKETFIRLLSGALFPLVMLPKSIRNLFLLTPFQYLNYFPTMTLLGKLSAEEMLKGFIIQGVWLTILAGLCTVFWRHAIKKITINGG</sequence>
<feature type="transmembrane region" description="Helical" evidence="1">
    <location>
        <begin position="237"/>
        <end position="255"/>
    </location>
</feature>
<evidence type="ECO:0000256" key="1">
    <source>
        <dbReference type="SAM" id="Phobius"/>
    </source>
</evidence>
<comment type="caution">
    <text evidence="2">The sequence shown here is derived from an EMBL/GenBank/DDBJ whole genome shotgun (WGS) entry which is preliminary data.</text>
</comment>
<dbReference type="Pfam" id="PF06182">
    <property type="entry name" value="ABC2_membrane_6"/>
    <property type="match status" value="1"/>
</dbReference>
<keyword evidence="1" id="KW-0812">Transmembrane</keyword>
<reference evidence="2 3" key="1">
    <citation type="submission" date="2019-01" db="EMBL/GenBank/DDBJ databases">
        <title>Vagococcus silagei sp. nov. isolated from brewer's grain.</title>
        <authorList>
            <person name="Guu J.-R."/>
        </authorList>
    </citation>
    <scope>NUCLEOTIDE SEQUENCE [LARGE SCALE GENOMIC DNA]</scope>
    <source>
        <strain evidence="2 3">2B-2</strain>
    </source>
</reference>
<feature type="transmembrane region" description="Helical" evidence="1">
    <location>
        <begin position="110"/>
        <end position="133"/>
    </location>
</feature>
<evidence type="ECO:0008006" key="4">
    <source>
        <dbReference type="Google" id="ProtNLM"/>
    </source>
</evidence>
<dbReference type="EMBL" id="SDGV01000046">
    <property type="protein sequence ID" value="THB60064.1"/>
    <property type="molecule type" value="Genomic_DNA"/>
</dbReference>
<name>A0A4S3AZ12_9ENTE</name>
<feature type="transmembrane region" description="Helical" evidence="1">
    <location>
        <begin position="145"/>
        <end position="169"/>
    </location>
</feature>
<dbReference type="PANTHER" id="PTHR36832">
    <property type="entry name" value="SLR1174 PROTEIN-RELATED"/>
    <property type="match status" value="1"/>
</dbReference>
<gene>
    <name evidence="2" type="ORF">ESZ54_12355</name>
</gene>
<keyword evidence="1" id="KW-1133">Transmembrane helix</keyword>
<accession>A0A4S3AZ12</accession>
<feature type="transmembrane region" description="Helical" evidence="1">
    <location>
        <begin position="20"/>
        <end position="43"/>
    </location>
</feature>
<proteinExistence type="predicted"/>